<keyword evidence="1" id="KW-0472">Membrane</keyword>
<keyword evidence="1" id="KW-0812">Transmembrane</keyword>
<gene>
    <name evidence="3" type="ORF">BB558_001613</name>
</gene>
<name>A0A2U1JBA9_SMIAN</name>
<organism evidence="3 4">
    <name type="scientific">Smittium angustum</name>
    <dbReference type="NCBI Taxonomy" id="133377"/>
    <lineage>
        <taxon>Eukaryota</taxon>
        <taxon>Fungi</taxon>
        <taxon>Fungi incertae sedis</taxon>
        <taxon>Zoopagomycota</taxon>
        <taxon>Kickxellomycotina</taxon>
        <taxon>Harpellomycetes</taxon>
        <taxon>Harpellales</taxon>
        <taxon>Legeriomycetaceae</taxon>
        <taxon>Smittium</taxon>
    </lineage>
</organism>
<feature type="domain" description="BAP29/BAP31 transmembrane" evidence="2">
    <location>
        <begin position="3"/>
        <end position="52"/>
    </location>
</feature>
<evidence type="ECO:0000256" key="1">
    <source>
        <dbReference type="SAM" id="Phobius"/>
    </source>
</evidence>
<protein>
    <recommendedName>
        <fullName evidence="2">BAP29/BAP31 transmembrane domain-containing protein</fullName>
    </recommendedName>
</protein>
<reference evidence="3 4" key="1">
    <citation type="journal article" date="2018" name="MBio">
        <title>Comparative Genomics Reveals the Core Gene Toolbox for the Fungus-Insect Symbiosis.</title>
        <authorList>
            <person name="Wang Y."/>
            <person name="Stata M."/>
            <person name="Wang W."/>
            <person name="Stajich J.E."/>
            <person name="White M.M."/>
            <person name="Moncalvo J.M."/>
        </authorList>
    </citation>
    <scope>NUCLEOTIDE SEQUENCE [LARGE SCALE GENOMIC DNA]</scope>
    <source>
        <strain evidence="3 4">AUS-126-30</strain>
    </source>
</reference>
<keyword evidence="4" id="KW-1185">Reference proteome</keyword>
<dbReference type="Pfam" id="PF05529">
    <property type="entry name" value="Bap31"/>
    <property type="match status" value="1"/>
</dbReference>
<dbReference type="AlphaFoldDB" id="A0A2U1JBA9"/>
<keyword evidence="1" id="KW-1133">Transmembrane helix</keyword>
<comment type="caution">
    <text evidence="3">The sequence shown here is derived from an EMBL/GenBank/DDBJ whole genome shotgun (WGS) entry which is preliminary data.</text>
</comment>
<evidence type="ECO:0000313" key="4">
    <source>
        <dbReference type="Proteomes" id="UP000245591"/>
    </source>
</evidence>
<dbReference type="InterPro" id="IPR040463">
    <property type="entry name" value="BAP29/BAP31_N"/>
</dbReference>
<sequence length="76" mass="8778">MATVQYTIVFGIMVSEIFLFFMLMMPMPDKWKQGLFKVMGHSKSVCVVIVYRVYIVVGVDYVDDTQIDWGVVGYQN</sequence>
<proteinExistence type="predicted"/>
<evidence type="ECO:0000313" key="3">
    <source>
        <dbReference type="EMBL" id="PWA02253.1"/>
    </source>
</evidence>
<accession>A0A2U1JBA9</accession>
<evidence type="ECO:0000259" key="2">
    <source>
        <dbReference type="Pfam" id="PF05529"/>
    </source>
</evidence>
<dbReference type="EMBL" id="MBFU01000091">
    <property type="protein sequence ID" value="PWA02253.1"/>
    <property type="molecule type" value="Genomic_DNA"/>
</dbReference>
<feature type="transmembrane region" description="Helical" evidence="1">
    <location>
        <begin position="6"/>
        <end position="25"/>
    </location>
</feature>
<dbReference type="Proteomes" id="UP000245591">
    <property type="component" value="Unassembled WGS sequence"/>
</dbReference>